<dbReference type="Gene3D" id="3.90.1590.10">
    <property type="entry name" value="glutathione-dependent formaldehyde- activating enzyme (gfa)"/>
    <property type="match status" value="1"/>
</dbReference>
<sequence length="138" mass="14881">MWEASHAGGCLCGRLRYRVRRIESAYWCHCTMCRRASGSGALPWLTVARADFEMTAGTPALFSSSPGVTRLFCGHCGSPILFDMAKEAAVDVTVGTLDDPDAVAPTHHIWTQSALEMTAELGTGLPRHEAEREEANGG</sequence>
<dbReference type="GO" id="GO:0016846">
    <property type="term" value="F:carbon-sulfur lyase activity"/>
    <property type="evidence" value="ECO:0007669"/>
    <property type="project" value="InterPro"/>
</dbReference>
<dbReference type="GeneID" id="95773123"/>
<accession>A0A6C1KTG4</accession>
<dbReference type="InterPro" id="IPR011057">
    <property type="entry name" value="Mss4-like_sf"/>
</dbReference>
<evidence type="ECO:0000313" key="6">
    <source>
        <dbReference type="EMBL" id="TLX43766.1"/>
    </source>
</evidence>
<keyword evidence="2" id="KW-0479">Metal-binding</keyword>
<dbReference type="RefSeq" id="WP_138398675.1">
    <property type="nucleotide sequence ID" value="NZ_JBAFVI010000001.1"/>
</dbReference>
<dbReference type="GO" id="GO:0046872">
    <property type="term" value="F:metal ion binding"/>
    <property type="evidence" value="ECO:0007669"/>
    <property type="project" value="UniProtKB-KW"/>
</dbReference>
<gene>
    <name evidence="6" type="ORF">FBQ73_06570</name>
</gene>
<keyword evidence="4" id="KW-0456">Lyase</keyword>
<dbReference type="InterPro" id="IPR006913">
    <property type="entry name" value="CENP-V/GFA"/>
</dbReference>
<evidence type="ECO:0000256" key="2">
    <source>
        <dbReference type="ARBA" id="ARBA00022723"/>
    </source>
</evidence>
<evidence type="ECO:0000256" key="3">
    <source>
        <dbReference type="ARBA" id="ARBA00022833"/>
    </source>
</evidence>
<reference evidence="6 7" key="1">
    <citation type="submission" date="2019-05" db="EMBL/GenBank/DDBJ databases">
        <authorList>
            <person name="Zhou X."/>
        </authorList>
    </citation>
    <scope>NUCLEOTIDE SEQUENCE [LARGE SCALE GENOMIC DNA]</scope>
    <source>
        <strain evidence="6 7">DSM 432</strain>
    </source>
</reference>
<dbReference type="PANTHER" id="PTHR33337:SF40">
    <property type="entry name" value="CENP-V_GFA DOMAIN-CONTAINING PROTEIN-RELATED"/>
    <property type="match status" value="1"/>
</dbReference>
<feature type="domain" description="CENP-V/GFA" evidence="5">
    <location>
        <begin position="6"/>
        <end position="111"/>
    </location>
</feature>
<proteinExistence type="inferred from homology"/>
<dbReference type="Pfam" id="PF04828">
    <property type="entry name" value="GFA"/>
    <property type="match status" value="1"/>
</dbReference>
<dbReference type="AlphaFoldDB" id="A0A6C1KTG4"/>
<evidence type="ECO:0000256" key="1">
    <source>
        <dbReference type="ARBA" id="ARBA00005495"/>
    </source>
</evidence>
<evidence type="ECO:0000313" key="7">
    <source>
        <dbReference type="Proteomes" id="UP000305131"/>
    </source>
</evidence>
<dbReference type="Proteomes" id="UP000305131">
    <property type="component" value="Unassembled WGS sequence"/>
</dbReference>
<dbReference type="EMBL" id="VAUP01000015">
    <property type="protein sequence ID" value="TLX43766.1"/>
    <property type="molecule type" value="Genomic_DNA"/>
</dbReference>
<dbReference type="PROSITE" id="PS51891">
    <property type="entry name" value="CENP_V_GFA"/>
    <property type="match status" value="1"/>
</dbReference>
<comment type="similarity">
    <text evidence="1">Belongs to the Gfa family.</text>
</comment>
<comment type="caution">
    <text evidence="6">The sequence shown here is derived from an EMBL/GenBank/DDBJ whole genome shotgun (WGS) entry which is preliminary data.</text>
</comment>
<dbReference type="PANTHER" id="PTHR33337">
    <property type="entry name" value="GFA DOMAIN-CONTAINING PROTEIN"/>
    <property type="match status" value="1"/>
</dbReference>
<evidence type="ECO:0000256" key="4">
    <source>
        <dbReference type="ARBA" id="ARBA00023239"/>
    </source>
</evidence>
<protein>
    <submittedName>
        <fullName evidence="6">GFA family protein</fullName>
    </submittedName>
</protein>
<evidence type="ECO:0000259" key="5">
    <source>
        <dbReference type="PROSITE" id="PS51891"/>
    </source>
</evidence>
<organism evidence="6 7">
    <name type="scientific">Xanthobacter autotrophicus</name>
    <dbReference type="NCBI Taxonomy" id="280"/>
    <lineage>
        <taxon>Bacteria</taxon>
        <taxon>Pseudomonadati</taxon>
        <taxon>Pseudomonadota</taxon>
        <taxon>Alphaproteobacteria</taxon>
        <taxon>Hyphomicrobiales</taxon>
        <taxon>Xanthobacteraceae</taxon>
        <taxon>Xanthobacter</taxon>
    </lineage>
</organism>
<keyword evidence="3" id="KW-0862">Zinc</keyword>
<dbReference type="OrthoDB" id="9807246at2"/>
<dbReference type="SUPFAM" id="SSF51316">
    <property type="entry name" value="Mss4-like"/>
    <property type="match status" value="1"/>
</dbReference>
<name>A0A6C1KTG4_XANAU</name>